<dbReference type="NCBIfam" id="NF002991">
    <property type="entry name" value="PRK03739.1"/>
    <property type="match status" value="1"/>
</dbReference>
<dbReference type="FunFam" id="3.30.160.270:FF:000002">
    <property type="entry name" value="2-isopropylmalate synthase"/>
    <property type="match status" value="1"/>
</dbReference>
<evidence type="ECO:0000256" key="10">
    <source>
        <dbReference type="ARBA" id="ARBA00022723"/>
    </source>
</evidence>
<dbReference type="SMART" id="SM00917">
    <property type="entry name" value="LeuA_dimer"/>
    <property type="match status" value="1"/>
</dbReference>
<evidence type="ECO:0000256" key="2">
    <source>
        <dbReference type="ARBA" id="ARBA00004173"/>
    </source>
</evidence>
<dbReference type="Pfam" id="PF22615">
    <property type="entry name" value="IPMS_D2"/>
    <property type="match status" value="1"/>
</dbReference>
<dbReference type="InterPro" id="IPR013709">
    <property type="entry name" value="2-isopropylmalate_synth_dimer"/>
</dbReference>
<keyword evidence="15" id="KW-1185">Reference proteome</keyword>
<dbReference type="EC" id="2.3.3.13" evidence="6"/>
<evidence type="ECO:0000256" key="7">
    <source>
        <dbReference type="ARBA" id="ARBA00022430"/>
    </source>
</evidence>
<keyword evidence="9" id="KW-0808">Transferase</keyword>
<dbReference type="Pfam" id="PF08502">
    <property type="entry name" value="LeuA_dimer"/>
    <property type="match status" value="1"/>
</dbReference>
<evidence type="ECO:0000313" key="14">
    <source>
        <dbReference type="EMBL" id="KAG7662602.1"/>
    </source>
</evidence>
<feature type="domain" description="Pyruvate carboxyltransferase" evidence="13">
    <location>
        <begin position="31"/>
        <end position="306"/>
    </location>
</feature>
<comment type="subcellular location">
    <subcellularLocation>
        <location evidence="2">Mitochondrion</location>
    </subcellularLocation>
</comment>
<comment type="caution">
    <text evidence="14">The sequence shown here is derived from an EMBL/GenBank/DDBJ whole genome shotgun (WGS) entry which is preliminary data.</text>
</comment>
<evidence type="ECO:0000256" key="1">
    <source>
        <dbReference type="ARBA" id="ARBA00001968"/>
    </source>
</evidence>
<dbReference type="RefSeq" id="XP_049262835.1">
    <property type="nucleotide sequence ID" value="XM_049407802.1"/>
</dbReference>
<dbReference type="InterPro" id="IPR054692">
    <property type="entry name" value="LeuA-like_post-cat"/>
</dbReference>
<comment type="cofactor">
    <cofactor evidence="1">
        <name>a divalent metal cation</name>
        <dbReference type="ChEBI" id="CHEBI:60240"/>
    </cofactor>
</comment>
<dbReference type="PROSITE" id="PS50991">
    <property type="entry name" value="PYR_CT"/>
    <property type="match status" value="1"/>
</dbReference>
<dbReference type="NCBIfam" id="TIGR00970">
    <property type="entry name" value="leuA_yeast"/>
    <property type="match status" value="1"/>
</dbReference>
<evidence type="ECO:0000256" key="11">
    <source>
        <dbReference type="ARBA" id="ARBA00023128"/>
    </source>
</evidence>
<accession>A0A8J5QLK6</accession>
<dbReference type="HAMAP" id="MF_00572">
    <property type="entry name" value="LeuA_type2"/>
    <property type="match status" value="1"/>
</dbReference>
<evidence type="ECO:0000256" key="12">
    <source>
        <dbReference type="ARBA" id="ARBA00023304"/>
    </source>
</evidence>
<comment type="subunit">
    <text evidence="5">Homodimer.</text>
</comment>
<evidence type="ECO:0000259" key="13">
    <source>
        <dbReference type="PROSITE" id="PS50991"/>
    </source>
</evidence>
<dbReference type="GO" id="GO:0005739">
    <property type="term" value="C:mitochondrion"/>
    <property type="evidence" value="ECO:0007669"/>
    <property type="project" value="UniProtKB-SubCell"/>
</dbReference>
<dbReference type="InterPro" id="IPR039371">
    <property type="entry name" value="LeuA_N_DRE-TIM"/>
</dbReference>
<dbReference type="InterPro" id="IPR002034">
    <property type="entry name" value="AIPM/Hcit_synth_CS"/>
</dbReference>
<dbReference type="InterPro" id="IPR000891">
    <property type="entry name" value="PYR_CT"/>
</dbReference>
<reference evidence="14 15" key="1">
    <citation type="journal article" date="2021" name="DNA Res.">
        <title>Genome analysis of Candida subhashii reveals its hybrid nature and dual mitochondrial genome conformations.</title>
        <authorList>
            <person name="Mixao V."/>
            <person name="Hegedusova E."/>
            <person name="Saus E."/>
            <person name="Pryszcz L.P."/>
            <person name="Cillingova A."/>
            <person name="Nosek J."/>
            <person name="Gabaldon T."/>
        </authorList>
    </citation>
    <scope>NUCLEOTIDE SEQUENCE [LARGE SCALE GENOMIC DNA]</scope>
    <source>
        <strain evidence="14 15">CBS 10753</strain>
    </source>
</reference>
<dbReference type="AlphaFoldDB" id="A0A8J5QLK6"/>
<organism evidence="14 15">
    <name type="scientific">[Candida] subhashii</name>
    <dbReference type="NCBI Taxonomy" id="561895"/>
    <lineage>
        <taxon>Eukaryota</taxon>
        <taxon>Fungi</taxon>
        <taxon>Dikarya</taxon>
        <taxon>Ascomycota</taxon>
        <taxon>Saccharomycotina</taxon>
        <taxon>Pichiomycetes</taxon>
        <taxon>Debaryomycetaceae</taxon>
        <taxon>Spathaspora</taxon>
    </lineage>
</organism>
<keyword evidence="12" id="KW-0100">Branched-chain amino acid biosynthesis</keyword>
<name>A0A8J5QLK6_9ASCO</name>
<comment type="similarity">
    <text evidence="4">Belongs to the alpha-IPM synthase/homocitrate synthase family. LeuA type 2 subfamily.</text>
</comment>
<evidence type="ECO:0000313" key="15">
    <source>
        <dbReference type="Proteomes" id="UP000694255"/>
    </source>
</evidence>
<evidence type="ECO:0000256" key="4">
    <source>
        <dbReference type="ARBA" id="ARBA00009767"/>
    </source>
</evidence>
<dbReference type="PROSITE" id="PS00816">
    <property type="entry name" value="AIPM_HOMOCIT_SYNTH_2"/>
    <property type="match status" value="1"/>
</dbReference>
<evidence type="ECO:0000256" key="5">
    <source>
        <dbReference type="ARBA" id="ARBA00011738"/>
    </source>
</evidence>
<dbReference type="FunFam" id="3.20.20.70:FF:000045">
    <property type="entry name" value="2-isopropylmalate synthase"/>
    <property type="match status" value="1"/>
</dbReference>
<evidence type="ECO:0000256" key="8">
    <source>
        <dbReference type="ARBA" id="ARBA00022605"/>
    </source>
</evidence>
<dbReference type="Pfam" id="PF00682">
    <property type="entry name" value="HMGL-like"/>
    <property type="match status" value="1"/>
</dbReference>
<dbReference type="GO" id="GO:0046872">
    <property type="term" value="F:metal ion binding"/>
    <property type="evidence" value="ECO:0007669"/>
    <property type="project" value="UniProtKB-KW"/>
</dbReference>
<keyword evidence="7" id="KW-0432">Leucine biosynthesis</keyword>
<sequence length="572" mass="63347">MLKDPSIKYPPAKHINLPTRTWPNKTITKAPRWLSTDLRDGNQSLPDPMSVAEKKEYFHKLVEIGFKEIEVSFPSASQTDFDFTRYAVENAPEDVAIQVLTQSREPLVRRTVESVKGAKKAIIHIYLATSDVFRDVVFGMSKEDAIAKAIETTKLVRSLTKDDPNMQETEWNLEFSPECFSDTPVEFAVEICEAVKQAWEPTAENPMIFNLPATVEVAGPNVYADQIEYFCQHITEREKVVVSTHCHNDRGCGVAATELGILAGADRVEGCIFGNGERTGNVDLVTVALNMYTQGISPNLDFSDIESVIDVSERCNKINVHPRSPYGGSLVVCAFSGSHQDAIKKGFAKSDERARQGDIKWAMPYLPLDPKDIGRTYEAVIRVNSQSGKGGAAWVILRSLGLDLPRQLQVAFSATVQERADSLGRELKTEEICNLFKRQYIQPSSPLALNDFEITKNKSSDKDNNREIYAVLGQDGKQITIKGQGNGPISSFVNAIYQRFGILFEVENYSEHSLGSGSSSKAATYVQLTYVNSSNEKVSKWGCGIHNDVSQASIEAILSVLNSLIESKELSL</sequence>
<keyword evidence="8" id="KW-0028">Amino-acid biosynthesis</keyword>
<keyword evidence="10" id="KW-0479">Metal-binding</keyword>
<dbReference type="PANTHER" id="PTHR46911">
    <property type="match status" value="1"/>
</dbReference>
<gene>
    <name evidence="14" type="ORF">J8A68_003899</name>
</gene>
<dbReference type="PROSITE" id="PS00815">
    <property type="entry name" value="AIPM_HOMOCIT_SYNTH_1"/>
    <property type="match status" value="1"/>
</dbReference>
<dbReference type="Proteomes" id="UP000694255">
    <property type="component" value="Unassembled WGS sequence"/>
</dbReference>
<protein>
    <recommendedName>
        <fullName evidence="6">2-isopropylmalate synthase</fullName>
        <ecNumber evidence="6">2.3.3.13</ecNumber>
    </recommendedName>
</protein>
<dbReference type="EMBL" id="JAGSYN010000167">
    <property type="protein sequence ID" value="KAG7662602.1"/>
    <property type="molecule type" value="Genomic_DNA"/>
</dbReference>
<keyword evidence="11" id="KW-0496">Mitochondrion</keyword>
<comment type="pathway">
    <text evidence="3">Amino-acid biosynthesis; L-leucine biosynthesis; L-leucine from 3-methyl-2-oxobutanoate: step 1/4.</text>
</comment>
<proteinExistence type="inferred from homology"/>
<evidence type="ECO:0000256" key="3">
    <source>
        <dbReference type="ARBA" id="ARBA00004689"/>
    </source>
</evidence>
<dbReference type="GeneID" id="73470699"/>
<dbReference type="GO" id="GO:0009098">
    <property type="term" value="P:L-leucine biosynthetic process"/>
    <property type="evidence" value="ECO:0007669"/>
    <property type="project" value="UniProtKB-KW"/>
</dbReference>
<evidence type="ECO:0000256" key="9">
    <source>
        <dbReference type="ARBA" id="ARBA00022679"/>
    </source>
</evidence>
<dbReference type="InterPro" id="IPR005668">
    <property type="entry name" value="IPM_Synthase"/>
</dbReference>
<dbReference type="CDD" id="cd07942">
    <property type="entry name" value="DRE_TIM_LeuA"/>
    <property type="match status" value="1"/>
</dbReference>
<dbReference type="OrthoDB" id="418791at2759"/>
<dbReference type="GO" id="GO:0003852">
    <property type="term" value="F:2-isopropylmalate synthase activity"/>
    <property type="evidence" value="ECO:0007669"/>
    <property type="project" value="UniProtKB-EC"/>
</dbReference>
<evidence type="ECO:0000256" key="6">
    <source>
        <dbReference type="ARBA" id="ARBA00012973"/>
    </source>
</evidence>
<dbReference type="PANTHER" id="PTHR46911:SF2">
    <property type="entry name" value="2-ISOPROPYLMALATE SYNTHASE-RELATED"/>
    <property type="match status" value="1"/>
</dbReference>